<evidence type="ECO:0000313" key="2">
    <source>
        <dbReference type="EMBL" id="KUP95777.1"/>
    </source>
</evidence>
<dbReference type="Proteomes" id="UP000074382">
    <property type="component" value="Unassembled WGS sequence"/>
</dbReference>
<keyword evidence="1" id="KW-0812">Transmembrane</keyword>
<feature type="transmembrane region" description="Helical" evidence="1">
    <location>
        <begin position="25"/>
        <end position="49"/>
    </location>
</feature>
<dbReference type="AlphaFoldDB" id="A0A147KER9"/>
<dbReference type="RefSeq" id="WP_068755945.1">
    <property type="nucleotide sequence ID" value="NZ_KQ950181.1"/>
</dbReference>
<keyword evidence="1" id="KW-0472">Membrane</keyword>
<reference evidence="3" key="1">
    <citation type="journal article" date="2017" name="Acta Aliment.">
        <title>Plant polysaccharide degrading enzyme system of Thermpbifida cellulosilytica TB100 revealed by de novo genome project data.</title>
        <authorList>
            <person name="Toth A."/>
            <person name="Baka E."/>
            <person name="Luzics S."/>
            <person name="Bata-Vidacs I."/>
            <person name="Nagy I."/>
            <person name="Balint B."/>
            <person name="Herceg R."/>
            <person name="Olasz F."/>
            <person name="Wilk T."/>
            <person name="Nagy T."/>
            <person name="Kriszt B."/>
            <person name="Nagy I."/>
            <person name="Kukolya J."/>
        </authorList>
    </citation>
    <scope>NUCLEOTIDE SEQUENCE [LARGE SCALE GENOMIC DNA]</scope>
    <source>
        <strain evidence="3">TB100</strain>
    </source>
</reference>
<dbReference type="STRING" id="665004.AC529_15820"/>
<accession>A0A147KER9</accession>
<dbReference type="PATRIC" id="fig|665004.4.peg.1889"/>
<dbReference type="EMBL" id="LGEM01000109">
    <property type="protein sequence ID" value="KUP95777.1"/>
    <property type="molecule type" value="Genomic_DNA"/>
</dbReference>
<proteinExistence type="predicted"/>
<name>A0A147KER9_THECS</name>
<evidence type="ECO:0000256" key="1">
    <source>
        <dbReference type="SAM" id="Phobius"/>
    </source>
</evidence>
<comment type="caution">
    <text evidence="2">The sequence shown here is derived from an EMBL/GenBank/DDBJ whole genome shotgun (WGS) entry which is preliminary data.</text>
</comment>
<organism evidence="2 3">
    <name type="scientific">Thermobifida cellulosilytica TB100</name>
    <dbReference type="NCBI Taxonomy" id="665004"/>
    <lineage>
        <taxon>Bacteria</taxon>
        <taxon>Bacillati</taxon>
        <taxon>Actinomycetota</taxon>
        <taxon>Actinomycetes</taxon>
        <taxon>Streptosporangiales</taxon>
        <taxon>Nocardiopsidaceae</taxon>
        <taxon>Thermobifida</taxon>
    </lineage>
</organism>
<sequence>MGGGNRVDVGDDPVRRRREWRLERTAWALAALLLLLALAGLFGGGPLSWAGAGSPDGVVHLSYDRFVRGYSPTTLEVSIAPQAAREGRIRLGVSQEFLETVAVQNVTPQPLRVVGGGDALVYEFAADRAEQPLTVAFDLQAEQTGLHRAEVGAEGAQPVRFWQFVYP</sequence>
<keyword evidence="3" id="KW-1185">Reference proteome</keyword>
<dbReference type="OrthoDB" id="3556037at2"/>
<evidence type="ECO:0000313" key="3">
    <source>
        <dbReference type="Proteomes" id="UP000074382"/>
    </source>
</evidence>
<keyword evidence="1" id="KW-1133">Transmembrane helix</keyword>
<protein>
    <submittedName>
        <fullName evidence="2">Uncharacterized protein</fullName>
    </submittedName>
</protein>
<gene>
    <name evidence="2" type="ORF">AC529_15820</name>
</gene>